<reference evidence="2 3" key="1">
    <citation type="submission" date="2015-06" db="EMBL/GenBank/DDBJ databases">
        <title>Genome sequence of the organohalide-respiring Dehalogenimonas alkenigignens type strain (IP3-3T).</title>
        <authorList>
            <person name="Key T.A."/>
            <person name="Richmond D.P."/>
            <person name="Bowman K.S."/>
            <person name="Cho Y.-J."/>
            <person name="Chun J."/>
            <person name="da Costa M.S."/>
            <person name="Rainey F.A."/>
            <person name="Moe W.M."/>
        </authorList>
    </citation>
    <scope>NUCLEOTIDE SEQUENCE [LARGE SCALE GENOMIC DNA]</scope>
    <source>
        <strain evidence="2 3">IP3-3</strain>
    </source>
</reference>
<keyword evidence="1" id="KW-0472">Membrane</keyword>
<feature type="transmembrane region" description="Helical" evidence="1">
    <location>
        <begin position="114"/>
        <end position="133"/>
    </location>
</feature>
<organism evidence="2 3">
    <name type="scientific">Dehalogenimonas alkenigignens</name>
    <dbReference type="NCBI Taxonomy" id="1217799"/>
    <lineage>
        <taxon>Bacteria</taxon>
        <taxon>Bacillati</taxon>
        <taxon>Chloroflexota</taxon>
        <taxon>Dehalococcoidia</taxon>
        <taxon>Dehalococcoidales</taxon>
        <taxon>Dehalococcoidaceae</taxon>
        <taxon>Dehalogenimonas</taxon>
    </lineage>
</organism>
<sequence length="139" mass="14433">MFKVLGVVLVVLAIFAAVFPMFTDCQSQGKAITLANGKTVPMKCHWSGIAEIAAAAPLAVVGVMMTFNRRKTTLMQLGGLGVVLGAVIIALPTFLIGVCQTPTMTCVTLERPGLITAGALVIASGLVGMVMAARSNRLE</sequence>
<dbReference type="RefSeq" id="WP_058438864.1">
    <property type="nucleotide sequence ID" value="NZ_KQ758903.1"/>
</dbReference>
<name>A0A0W0GHC6_9CHLR</name>
<dbReference type="InterPro" id="IPR025531">
    <property type="entry name" value="DUF4418"/>
</dbReference>
<dbReference type="Pfam" id="PF14387">
    <property type="entry name" value="DUF4418"/>
    <property type="match status" value="1"/>
</dbReference>
<evidence type="ECO:0008006" key="4">
    <source>
        <dbReference type="Google" id="ProtNLM"/>
    </source>
</evidence>
<gene>
    <name evidence="2" type="ORF">DEALK_07780</name>
</gene>
<comment type="caution">
    <text evidence="2">The sequence shown here is derived from an EMBL/GenBank/DDBJ whole genome shotgun (WGS) entry which is preliminary data.</text>
</comment>
<keyword evidence="1" id="KW-0812">Transmembrane</keyword>
<accession>A0A0W0GHC6</accession>
<dbReference type="Proteomes" id="UP000053947">
    <property type="component" value="Unassembled WGS sequence"/>
</dbReference>
<protein>
    <recommendedName>
        <fullName evidence="4">DUF4418 domain-containing protein</fullName>
    </recommendedName>
</protein>
<feature type="transmembrane region" description="Helical" evidence="1">
    <location>
        <begin position="74"/>
        <end position="94"/>
    </location>
</feature>
<feature type="transmembrane region" description="Helical" evidence="1">
    <location>
        <begin position="47"/>
        <end position="67"/>
    </location>
</feature>
<evidence type="ECO:0000256" key="1">
    <source>
        <dbReference type="SAM" id="Phobius"/>
    </source>
</evidence>
<proteinExistence type="predicted"/>
<evidence type="ECO:0000313" key="2">
    <source>
        <dbReference type="EMBL" id="KTB47933.1"/>
    </source>
</evidence>
<dbReference type="STRING" id="1217799.DEALK_07780"/>
<dbReference type="AlphaFoldDB" id="A0A0W0GHC6"/>
<keyword evidence="3" id="KW-1185">Reference proteome</keyword>
<dbReference type="EMBL" id="LFDV01000002">
    <property type="protein sequence ID" value="KTB47933.1"/>
    <property type="molecule type" value="Genomic_DNA"/>
</dbReference>
<keyword evidence="1" id="KW-1133">Transmembrane helix</keyword>
<evidence type="ECO:0000313" key="3">
    <source>
        <dbReference type="Proteomes" id="UP000053947"/>
    </source>
</evidence>